<dbReference type="GO" id="GO:0007059">
    <property type="term" value="P:chromosome segregation"/>
    <property type="evidence" value="ECO:0007669"/>
    <property type="project" value="TreeGrafter"/>
</dbReference>
<gene>
    <name evidence="2" type="primary">74</name>
    <name evidence="2" type="ORF">SEA_EASTWEST_74</name>
</gene>
<evidence type="ECO:0000313" key="2">
    <source>
        <dbReference type="EMBL" id="UGL61957.1"/>
    </source>
</evidence>
<feature type="domain" description="ParB-like N-terminal" evidence="1">
    <location>
        <begin position="10"/>
        <end position="94"/>
    </location>
</feature>
<protein>
    <submittedName>
        <fullName evidence="2">DNA binding protein</fullName>
    </submittedName>
</protein>
<dbReference type="PANTHER" id="PTHR33375:SF1">
    <property type="entry name" value="CHROMOSOME-PARTITIONING PROTEIN PARB-RELATED"/>
    <property type="match status" value="1"/>
</dbReference>
<dbReference type="EMBL" id="OK999980">
    <property type="protein sequence ID" value="UGL61957.1"/>
    <property type="molecule type" value="Genomic_DNA"/>
</dbReference>
<dbReference type="PANTHER" id="PTHR33375">
    <property type="entry name" value="CHROMOSOME-PARTITIONING PROTEIN PARB-RELATED"/>
    <property type="match status" value="1"/>
</dbReference>
<name>A0AAE8YKJ3_9CAUD</name>
<evidence type="ECO:0000259" key="1">
    <source>
        <dbReference type="SMART" id="SM00470"/>
    </source>
</evidence>
<sequence length="184" mass="20487">MTELHDLTTQTVAVGDVKLYPGNARKGNLRAIADSIEENGFYTPLVVQKSTNYILAGNHRYRAATELLDFTELPAVFLDVDDVRAKKIVLADNKTSDDAEYDNAALAELLESLDGDLEGTGWSEEELAELLDEGEEDDDPADSEHEEEYGEVFEIIVTLNDPSEQEALFERLSEEGYKVKVQTL</sequence>
<dbReference type="Gene3D" id="3.90.1530.10">
    <property type="entry name" value="Conserved hypothetical protein from pyrococcus furiosus pfu- 392566-001, ParB domain"/>
    <property type="match status" value="1"/>
</dbReference>
<dbReference type="Proteomes" id="UP000827897">
    <property type="component" value="Segment"/>
</dbReference>
<dbReference type="Pfam" id="PF02195">
    <property type="entry name" value="ParB_N"/>
    <property type="match status" value="1"/>
</dbReference>
<evidence type="ECO:0000313" key="3">
    <source>
        <dbReference type="Proteomes" id="UP000827897"/>
    </source>
</evidence>
<proteinExistence type="predicted"/>
<dbReference type="InterPro" id="IPR003115">
    <property type="entry name" value="ParB_N"/>
</dbReference>
<dbReference type="InterPro" id="IPR050336">
    <property type="entry name" value="Chromosome_partition/occlusion"/>
</dbReference>
<dbReference type="SMART" id="SM00470">
    <property type="entry name" value="ParB"/>
    <property type="match status" value="1"/>
</dbReference>
<organism evidence="2 3">
    <name type="scientific">Arthrobacter phage EastWest</name>
    <dbReference type="NCBI Taxonomy" id="2894292"/>
    <lineage>
        <taxon>Viruses</taxon>
        <taxon>Duplodnaviria</taxon>
        <taxon>Heunggongvirae</taxon>
        <taxon>Uroviricota</taxon>
        <taxon>Caudoviricetes</taxon>
        <taxon>Berryhillviridae</taxon>
        <taxon>Eastwestvirus</taxon>
        <taxon>Eastwestvirus eastwest</taxon>
    </lineage>
</organism>
<dbReference type="SUPFAM" id="SSF110849">
    <property type="entry name" value="ParB/Sulfiredoxin"/>
    <property type="match status" value="1"/>
</dbReference>
<accession>A0AAE8YKJ3</accession>
<dbReference type="InterPro" id="IPR036086">
    <property type="entry name" value="ParB/Sulfiredoxin_sf"/>
</dbReference>
<reference evidence="2" key="1">
    <citation type="submission" date="2021-10" db="EMBL/GenBank/DDBJ databases">
        <authorList>
            <person name="Valenzuela N."/>
            <person name="Pablo J."/>
            <person name="Strother B."/>
            <person name="Cravalho Y."/>
            <person name="Barto Z."/>
            <person name="Kane C."/>
            <person name="Chong R.A."/>
            <person name="Kawasaki K."/>
            <person name="Cruz S."/>
            <person name="Porter M.L."/>
            <person name="Pearce R."/>
            <person name="Hohenstein G."/>
            <person name="Li K."/>
            <person name="Kaniho J."/>
            <person name="Sadones M."/>
            <person name="Hamlin F."/>
            <person name="Daniels M."/>
            <person name="McKee K."/>
            <person name="Reed F."/>
            <person name="Donachie S."/>
            <person name="Bollivar D.W."/>
            <person name="Garlena R.A."/>
            <person name="Russell D.A."/>
            <person name="Jacobs-Sera D."/>
            <person name="Hatfull G.F."/>
        </authorList>
    </citation>
    <scope>NUCLEOTIDE SEQUENCE</scope>
</reference>
<keyword evidence="3" id="KW-1185">Reference proteome</keyword>